<evidence type="ECO:0000256" key="3">
    <source>
        <dbReference type="ARBA" id="ARBA00022989"/>
    </source>
</evidence>
<sequence>MSVVNCFSGGVFVGTCLLHLLPEAVETFAALNYTRYEPLPYLLFAAGYYLVLLIERVIFFHAHSHGERSATADVELLDSQLEPQETQRREKADEDAARRASLDIQVSRAPALMPVRAPSFHDGVPLAQMRSSLVLVLAISVHSLFGGLALGLASSLESVRQLLVAISAHKWAAALAIGTRILRAGASVKQELLVVAVFSLVTPIGIIIGTAAQSDDPWANLVLNCLAAGTFLYVGTTEVVGDELDSPHKDDTHSRGGDTRGRRMLKFLAMLVGVAVVALAALINHV</sequence>
<keyword evidence="4 5" id="KW-0472">Membrane</keyword>
<name>A0A7S3BUA1_9VIRI</name>
<evidence type="ECO:0000256" key="2">
    <source>
        <dbReference type="ARBA" id="ARBA00022692"/>
    </source>
</evidence>
<feature type="transmembrane region" description="Helical" evidence="5">
    <location>
        <begin position="39"/>
        <end position="59"/>
    </location>
</feature>
<feature type="transmembrane region" description="Helical" evidence="5">
    <location>
        <begin position="264"/>
        <end position="283"/>
    </location>
</feature>
<evidence type="ECO:0000313" key="6">
    <source>
        <dbReference type="EMBL" id="CAE0145286.1"/>
    </source>
</evidence>
<keyword evidence="2 5" id="KW-0812">Transmembrane</keyword>
<organism evidence="6">
    <name type="scientific">Prasinoderma singulare</name>
    <dbReference type="NCBI Taxonomy" id="676789"/>
    <lineage>
        <taxon>Eukaryota</taxon>
        <taxon>Viridiplantae</taxon>
        <taxon>Prasinodermophyta</taxon>
        <taxon>Prasinodermophyceae</taxon>
        <taxon>Prasinodermales</taxon>
        <taxon>Prasinodermaceae</taxon>
        <taxon>Prasinoderma</taxon>
    </lineage>
</organism>
<evidence type="ECO:0000256" key="1">
    <source>
        <dbReference type="ARBA" id="ARBA00004141"/>
    </source>
</evidence>
<evidence type="ECO:0000256" key="5">
    <source>
        <dbReference type="SAM" id="Phobius"/>
    </source>
</evidence>
<protein>
    <submittedName>
        <fullName evidence="6">Uncharacterized protein</fullName>
    </submittedName>
</protein>
<evidence type="ECO:0000256" key="4">
    <source>
        <dbReference type="ARBA" id="ARBA00023136"/>
    </source>
</evidence>
<comment type="subcellular location">
    <subcellularLocation>
        <location evidence="1">Membrane</location>
        <topology evidence="1">Multi-pass membrane protein</topology>
    </subcellularLocation>
</comment>
<gene>
    <name evidence="6" type="ORF">PSIN1315_LOCUS10282</name>
</gene>
<keyword evidence="3 5" id="KW-1133">Transmembrane helix</keyword>
<dbReference type="PANTHER" id="PTHR11040">
    <property type="entry name" value="ZINC/IRON TRANSPORTER"/>
    <property type="match status" value="1"/>
</dbReference>
<proteinExistence type="predicted"/>
<dbReference type="InterPro" id="IPR003689">
    <property type="entry name" value="ZIP"/>
</dbReference>
<dbReference type="AlphaFoldDB" id="A0A7S3BUA1"/>
<feature type="transmembrane region" description="Helical" evidence="5">
    <location>
        <begin position="193"/>
        <end position="212"/>
    </location>
</feature>
<dbReference type="PANTHER" id="PTHR11040:SF140">
    <property type="entry name" value="ZRT (ZRT), IRT- (IRT-) LIKE PROTEIN TRANSPORTER"/>
    <property type="match status" value="1"/>
</dbReference>
<reference evidence="6" key="1">
    <citation type="submission" date="2021-01" db="EMBL/GenBank/DDBJ databases">
        <authorList>
            <person name="Corre E."/>
            <person name="Pelletier E."/>
            <person name="Niang G."/>
            <person name="Scheremetjew M."/>
            <person name="Finn R."/>
            <person name="Kale V."/>
            <person name="Holt S."/>
            <person name="Cochrane G."/>
            <person name="Meng A."/>
            <person name="Brown T."/>
            <person name="Cohen L."/>
        </authorList>
    </citation>
    <scope>NUCLEOTIDE SEQUENCE</scope>
    <source>
        <strain evidence="6">RCC927</strain>
    </source>
</reference>
<feature type="transmembrane region" description="Helical" evidence="5">
    <location>
        <begin position="218"/>
        <end position="236"/>
    </location>
</feature>
<dbReference type="GO" id="GO:0005385">
    <property type="term" value="F:zinc ion transmembrane transporter activity"/>
    <property type="evidence" value="ECO:0007669"/>
    <property type="project" value="TreeGrafter"/>
</dbReference>
<dbReference type="Pfam" id="PF02535">
    <property type="entry name" value="Zip"/>
    <property type="match status" value="1"/>
</dbReference>
<accession>A0A7S3BUA1</accession>
<dbReference type="EMBL" id="HBHY01015901">
    <property type="protein sequence ID" value="CAE0145286.1"/>
    <property type="molecule type" value="Transcribed_RNA"/>
</dbReference>
<feature type="transmembrane region" description="Helical" evidence="5">
    <location>
        <begin position="133"/>
        <end position="156"/>
    </location>
</feature>
<dbReference type="GO" id="GO:0016020">
    <property type="term" value="C:membrane"/>
    <property type="evidence" value="ECO:0007669"/>
    <property type="project" value="UniProtKB-SubCell"/>
</dbReference>